<feature type="region of interest" description="Disordered" evidence="6">
    <location>
        <begin position="1"/>
        <end position="33"/>
    </location>
</feature>
<dbReference type="EMBL" id="JAMFTS010000004">
    <property type="protein sequence ID" value="KAJ4761777.1"/>
    <property type="molecule type" value="Genomic_DNA"/>
</dbReference>
<proteinExistence type="inferred from homology"/>
<dbReference type="PANTHER" id="PTHR10177">
    <property type="entry name" value="CYCLINS"/>
    <property type="match status" value="1"/>
</dbReference>
<reference evidence="9" key="1">
    <citation type="submission" date="2022-08" db="EMBL/GenBank/DDBJ databases">
        <authorList>
            <person name="Marques A."/>
        </authorList>
    </citation>
    <scope>NUCLEOTIDE SEQUENCE</scope>
    <source>
        <strain evidence="9">RhyPub2mFocal</strain>
        <tissue evidence="9">Leaves</tissue>
    </source>
</reference>
<dbReference type="PIRSF" id="PIRSF001771">
    <property type="entry name" value="Cyclin_A_B_D_E"/>
    <property type="match status" value="1"/>
</dbReference>
<dbReference type="Proteomes" id="UP001140206">
    <property type="component" value="Chromosome 4"/>
</dbReference>
<evidence type="ECO:0000313" key="10">
    <source>
        <dbReference type="Proteomes" id="UP001140206"/>
    </source>
</evidence>
<dbReference type="Pfam" id="PF00134">
    <property type="entry name" value="Cyclin_N"/>
    <property type="match status" value="1"/>
</dbReference>
<dbReference type="InterPro" id="IPR046965">
    <property type="entry name" value="Cyclin_A/B-like"/>
</dbReference>
<feature type="region of interest" description="Disordered" evidence="6">
    <location>
        <begin position="97"/>
        <end position="116"/>
    </location>
</feature>
<evidence type="ECO:0000259" key="8">
    <source>
        <dbReference type="SMART" id="SM01332"/>
    </source>
</evidence>
<dbReference type="PROSITE" id="PS00292">
    <property type="entry name" value="CYCLINS"/>
    <property type="match status" value="1"/>
</dbReference>
<evidence type="ECO:0000259" key="7">
    <source>
        <dbReference type="SMART" id="SM00385"/>
    </source>
</evidence>
<evidence type="ECO:0000313" key="9">
    <source>
        <dbReference type="EMBL" id="KAJ4761777.1"/>
    </source>
</evidence>
<dbReference type="SMART" id="SM00385">
    <property type="entry name" value="CYCLIN"/>
    <property type="match status" value="2"/>
</dbReference>
<dbReference type="SUPFAM" id="SSF47954">
    <property type="entry name" value="Cyclin-like"/>
    <property type="match status" value="2"/>
</dbReference>
<evidence type="ECO:0000256" key="2">
    <source>
        <dbReference type="ARBA" id="ARBA00022618"/>
    </source>
</evidence>
<evidence type="ECO:0000256" key="1">
    <source>
        <dbReference type="ARBA" id="ARBA00006955"/>
    </source>
</evidence>
<gene>
    <name evidence="9" type="ORF">LUZ62_072152</name>
</gene>
<dbReference type="FunFam" id="1.10.472.10:FF:000167">
    <property type="entry name" value="Mitotic cyclin 6"/>
    <property type="match status" value="1"/>
</dbReference>
<name>A0AAV8D5W8_9POAL</name>
<keyword evidence="3 5" id="KW-0195">Cyclin</keyword>
<evidence type="ECO:0000256" key="4">
    <source>
        <dbReference type="ARBA" id="ARBA00023306"/>
    </source>
</evidence>
<dbReference type="InterPro" id="IPR036915">
    <property type="entry name" value="Cyclin-like_sf"/>
</dbReference>
<keyword evidence="2" id="KW-0132">Cell division</keyword>
<dbReference type="InterPro" id="IPR004367">
    <property type="entry name" value="Cyclin_C-dom"/>
</dbReference>
<dbReference type="CDD" id="cd20506">
    <property type="entry name" value="CYCLIN_AtCycA-like_rpt2"/>
    <property type="match status" value="1"/>
</dbReference>
<dbReference type="CDD" id="cd20562">
    <property type="entry name" value="CYCLIN_AtCycA_like_rpt1"/>
    <property type="match status" value="1"/>
</dbReference>
<keyword evidence="4" id="KW-0131">Cell cycle</keyword>
<comment type="similarity">
    <text evidence="1">Belongs to the cyclin family. Cyclin AB subfamily.</text>
</comment>
<dbReference type="Gene3D" id="1.10.472.10">
    <property type="entry name" value="Cyclin-like"/>
    <property type="match status" value="2"/>
</dbReference>
<feature type="domain" description="Cyclin-like" evidence="7">
    <location>
        <begin position="261"/>
        <end position="345"/>
    </location>
</feature>
<dbReference type="GO" id="GO:0016538">
    <property type="term" value="F:cyclin-dependent protein serine/threonine kinase regulator activity"/>
    <property type="evidence" value="ECO:0007669"/>
    <property type="project" value="InterPro"/>
</dbReference>
<dbReference type="Pfam" id="PF02984">
    <property type="entry name" value="Cyclin_C"/>
    <property type="match status" value="1"/>
</dbReference>
<sequence length="490" mass="54143">MASSNKRPSISVSSAPGKRAASESAPTKAPAITGKKRVALGDLSNVTNAACGSGTARAPPKTVTVSKTNPPISSIVKRKSATTNHSLRIRQTSSHCAPTITNPISKPTISTSSNTTVPTDDVSVQLLLPAISVPPVPCHSHHSPERSRGSETVSMCDSIKSLDFEYVENANLSTVASLERKTNTNLRISDNIIIPVSKWNGDASCVMEIDNDADDPQICAPLASDIYKHLRIAEAKKMPAHDFLETIQTDITPNMRAILIDWLVEVAEEYRLVPDTLYLTVNYIDRYLSGNAISRQRLQLLGVACMFIASKYEEICAPQVEEFCYITDNTYFKDEVLQMEASVLNFLKFEITSPTAKCFLRRFVRAAQLCDEDSSMPLEFLASYIAELSLLEYNLLCYSPSFVAAASIFLAKFILHPTRNPWSATLSHYTLYKPSELRECVNVLHRLFCDGSGSNLPAIKEKYSQHKYKFASKKHCPSVIPSDFFKDVVQ</sequence>
<dbReference type="InterPro" id="IPR013763">
    <property type="entry name" value="Cyclin-like_dom"/>
</dbReference>
<feature type="compositionally biased region" description="Polar residues" evidence="6">
    <location>
        <begin position="1"/>
        <end position="14"/>
    </location>
</feature>
<dbReference type="InterPro" id="IPR048258">
    <property type="entry name" value="Cyclins_cyclin-box"/>
</dbReference>
<feature type="domain" description="Cyclin C-terminal" evidence="8">
    <location>
        <begin position="354"/>
        <end position="477"/>
    </location>
</feature>
<dbReference type="FunFam" id="1.10.472.10:FF:000013">
    <property type="entry name" value="Cyclin A1"/>
    <property type="match status" value="1"/>
</dbReference>
<organism evidence="9 10">
    <name type="scientific">Rhynchospora pubera</name>
    <dbReference type="NCBI Taxonomy" id="906938"/>
    <lineage>
        <taxon>Eukaryota</taxon>
        <taxon>Viridiplantae</taxon>
        <taxon>Streptophyta</taxon>
        <taxon>Embryophyta</taxon>
        <taxon>Tracheophyta</taxon>
        <taxon>Spermatophyta</taxon>
        <taxon>Magnoliopsida</taxon>
        <taxon>Liliopsida</taxon>
        <taxon>Poales</taxon>
        <taxon>Cyperaceae</taxon>
        <taxon>Cyperoideae</taxon>
        <taxon>Rhynchosporeae</taxon>
        <taxon>Rhynchospora</taxon>
    </lineage>
</organism>
<evidence type="ECO:0000256" key="3">
    <source>
        <dbReference type="ARBA" id="ARBA00023127"/>
    </source>
</evidence>
<protein>
    <submittedName>
        <fullName evidence="9">Cyclin family protein</fullName>
    </submittedName>
</protein>
<dbReference type="SMART" id="SM01332">
    <property type="entry name" value="Cyclin_C"/>
    <property type="match status" value="1"/>
</dbReference>
<dbReference type="GO" id="GO:0044772">
    <property type="term" value="P:mitotic cell cycle phase transition"/>
    <property type="evidence" value="ECO:0007669"/>
    <property type="project" value="InterPro"/>
</dbReference>
<comment type="caution">
    <text evidence="9">The sequence shown here is derived from an EMBL/GenBank/DDBJ whole genome shotgun (WGS) entry which is preliminary data.</text>
</comment>
<dbReference type="InterPro" id="IPR039361">
    <property type="entry name" value="Cyclin"/>
</dbReference>
<feature type="domain" description="Cyclin-like" evidence="7">
    <location>
        <begin position="358"/>
        <end position="446"/>
    </location>
</feature>
<evidence type="ECO:0000256" key="5">
    <source>
        <dbReference type="RuleBase" id="RU000383"/>
    </source>
</evidence>
<dbReference type="GO" id="GO:0051301">
    <property type="term" value="P:cell division"/>
    <property type="evidence" value="ECO:0007669"/>
    <property type="project" value="UniProtKB-KW"/>
</dbReference>
<dbReference type="AlphaFoldDB" id="A0AAV8D5W8"/>
<evidence type="ECO:0000256" key="6">
    <source>
        <dbReference type="SAM" id="MobiDB-lite"/>
    </source>
</evidence>
<accession>A0AAV8D5W8</accession>
<dbReference type="InterPro" id="IPR006671">
    <property type="entry name" value="Cyclin_N"/>
</dbReference>
<keyword evidence="10" id="KW-1185">Reference proteome</keyword>